<sequence>NLLVDRLVGAHIPLVSAHNMLSGVRLLILILVNLVNEWIKPYLLPVGGSNSL</sequence>
<evidence type="ECO:0000313" key="1">
    <source>
        <dbReference type="EMBL" id="AEA86338.1"/>
    </source>
</evidence>
<reference evidence="1" key="1">
    <citation type="submission" date="2010-01" db="EMBL/GenBank/DDBJ databases">
        <title>Cloning of a putative 1-minocyclopropane-1-carboxylate deaminase (ACC deaminase) gene from Solanum nigrum L.</title>
        <authorList>
            <person name="Zhang Y."/>
            <person name="Chai T."/>
        </authorList>
    </citation>
    <scope>NUCLEOTIDE SEQUENCE</scope>
</reference>
<name>F4YBE1_SOLNI</name>
<dbReference type="EMBL" id="GU575358">
    <property type="protein sequence ID" value="AEA86338.1"/>
    <property type="molecule type" value="mRNA"/>
</dbReference>
<organism evidence="1">
    <name type="scientific">Solanum nigrum</name>
    <name type="common">Black nightshade</name>
    <dbReference type="NCBI Taxonomy" id="4112"/>
    <lineage>
        <taxon>Eukaryota</taxon>
        <taxon>Viridiplantae</taxon>
        <taxon>Streptophyta</taxon>
        <taxon>Embryophyta</taxon>
        <taxon>Tracheophyta</taxon>
        <taxon>Spermatophyta</taxon>
        <taxon>Magnoliopsida</taxon>
        <taxon>eudicotyledons</taxon>
        <taxon>Gunneridae</taxon>
        <taxon>Pentapetalae</taxon>
        <taxon>asterids</taxon>
        <taxon>lamiids</taxon>
        <taxon>Solanales</taxon>
        <taxon>Solanaceae</taxon>
        <taxon>Solanoideae</taxon>
        <taxon>Solaneae</taxon>
        <taxon>Solanum</taxon>
    </lineage>
</organism>
<dbReference type="AlphaFoldDB" id="F4YBE1"/>
<feature type="non-terminal residue" evidence="1">
    <location>
        <position position="52"/>
    </location>
</feature>
<feature type="non-terminal residue" evidence="1">
    <location>
        <position position="1"/>
    </location>
</feature>
<accession>F4YBE1</accession>
<proteinExistence type="evidence at transcript level"/>
<protein>
    <submittedName>
        <fullName evidence="1">ACC deaminase</fullName>
    </submittedName>
</protein>
<gene>
    <name evidence="1" type="primary">ACCD</name>
</gene>